<evidence type="ECO:0000259" key="2">
    <source>
        <dbReference type="Pfam" id="PF01048"/>
    </source>
</evidence>
<dbReference type="EMBL" id="NKXS01009190">
    <property type="protein sequence ID" value="PIM97728.1"/>
    <property type="molecule type" value="Genomic_DNA"/>
</dbReference>
<dbReference type="EC" id="3.2.2.9" evidence="3"/>
<dbReference type="Proteomes" id="UP000231279">
    <property type="component" value="Unassembled WGS sequence"/>
</dbReference>
<dbReference type="Pfam" id="PF01048">
    <property type="entry name" value="PNP_UDP_1"/>
    <property type="match status" value="2"/>
</dbReference>
<dbReference type="SUPFAM" id="SSF53167">
    <property type="entry name" value="Purine and uridine phosphorylases"/>
    <property type="match status" value="1"/>
</dbReference>
<feature type="signal peptide" evidence="1">
    <location>
        <begin position="1"/>
        <end position="25"/>
    </location>
</feature>
<keyword evidence="3" id="KW-0326">Glycosidase</keyword>
<protein>
    <submittedName>
        <fullName evidence="3">Adenosylhomocysteine nucleosidase</fullName>
        <ecNumber evidence="3">3.2.2.9</ecNumber>
    </submittedName>
</protein>
<feature type="chain" id="PRO_5013883442" evidence="1">
    <location>
        <begin position="26"/>
        <end position="363"/>
    </location>
</feature>
<sequence length="363" mass="40219">MAALISKLLFLVTLTLLGLNYNANAEIRGKTQRKINRANRYGPFLGIVTQSNFQKNLLLEHPSFTSYNETIEFAGRVFTFGGISGERVVVVVSGSSLINTGITTQLLLSLFRIKGVIHYGLAGSVDPSLHIGDVTIPQFWSHSGLWVWQRFLDGPQNKLPLEDSGDFSRKLGYLKFADYAVYVLEGLDRPDARLDNSLNNIWFQEERVYPFNSTLEERERIFWVPVNATYYEIANDLESLDSELLEKCVNPTNCLATTPEVSRVPTGTSASIYVDNAAFGVFLNDKFNVGPVDMDSAAVALACHQQKKPFIIIKAISDLVGRGSVEDANSFGSLAAKNSVTVTVEFVKLLQEFNVSRPGVFSL</sequence>
<keyword evidence="4" id="KW-1185">Reference proteome</keyword>
<evidence type="ECO:0000256" key="1">
    <source>
        <dbReference type="SAM" id="SignalP"/>
    </source>
</evidence>
<proteinExistence type="predicted"/>
<keyword evidence="1" id="KW-0732">Signal</keyword>
<dbReference type="InterPro" id="IPR000845">
    <property type="entry name" value="Nucleoside_phosphorylase_d"/>
</dbReference>
<accession>A0A2G9FXE5</accession>
<dbReference type="STRING" id="429701.A0A2G9FXE5"/>
<keyword evidence="3" id="KW-0378">Hydrolase</keyword>
<gene>
    <name evidence="3" type="ORF">CDL12_29795</name>
</gene>
<dbReference type="GO" id="GO:0008782">
    <property type="term" value="F:adenosylhomocysteine nucleosidase activity"/>
    <property type="evidence" value="ECO:0007669"/>
    <property type="project" value="UniProtKB-EC"/>
</dbReference>
<feature type="domain" description="Nucleoside phosphorylase" evidence="2">
    <location>
        <begin position="53"/>
        <end position="138"/>
    </location>
</feature>
<evidence type="ECO:0000313" key="4">
    <source>
        <dbReference type="Proteomes" id="UP000231279"/>
    </source>
</evidence>
<dbReference type="PANTHER" id="PTHR21234:SF19">
    <property type="entry name" value="BARK STORAGE PROTEIN B-LIKE"/>
    <property type="match status" value="1"/>
</dbReference>
<feature type="domain" description="Nucleoside phosphorylase" evidence="2">
    <location>
        <begin position="239"/>
        <end position="347"/>
    </location>
</feature>
<dbReference type="InterPro" id="IPR035994">
    <property type="entry name" value="Nucleoside_phosphorylase_sf"/>
</dbReference>
<name>A0A2G9FXE5_9LAMI</name>
<evidence type="ECO:0000313" key="3">
    <source>
        <dbReference type="EMBL" id="PIM97728.1"/>
    </source>
</evidence>
<dbReference type="GO" id="GO:0009116">
    <property type="term" value="P:nucleoside metabolic process"/>
    <property type="evidence" value="ECO:0007669"/>
    <property type="project" value="InterPro"/>
</dbReference>
<dbReference type="OrthoDB" id="1891335at2759"/>
<organism evidence="3 4">
    <name type="scientific">Handroanthus impetiginosus</name>
    <dbReference type="NCBI Taxonomy" id="429701"/>
    <lineage>
        <taxon>Eukaryota</taxon>
        <taxon>Viridiplantae</taxon>
        <taxon>Streptophyta</taxon>
        <taxon>Embryophyta</taxon>
        <taxon>Tracheophyta</taxon>
        <taxon>Spermatophyta</taxon>
        <taxon>Magnoliopsida</taxon>
        <taxon>eudicotyledons</taxon>
        <taxon>Gunneridae</taxon>
        <taxon>Pentapetalae</taxon>
        <taxon>asterids</taxon>
        <taxon>lamiids</taxon>
        <taxon>Lamiales</taxon>
        <taxon>Bignoniaceae</taxon>
        <taxon>Crescentiina</taxon>
        <taxon>Tabebuia alliance</taxon>
        <taxon>Handroanthus</taxon>
    </lineage>
</organism>
<dbReference type="CDD" id="cd09008">
    <property type="entry name" value="MTAN"/>
    <property type="match status" value="1"/>
</dbReference>
<dbReference type="Gene3D" id="3.40.50.1580">
    <property type="entry name" value="Nucleoside phosphorylase domain"/>
    <property type="match status" value="1"/>
</dbReference>
<dbReference type="PANTHER" id="PTHR21234">
    <property type="entry name" value="PURINE NUCLEOSIDE PHOSPHORYLASE"/>
    <property type="match status" value="1"/>
</dbReference>
<dbReference type="AlphaFoldDB" id="A0A2G9FXE5"/>
<comment type="caution">
    <text evidence="3">The sequence shown here is derived from an EMBL/GenBank/DDBJ whole genome shotgun (WGS) entry which is preliminary data.</text>
</comment>
<reference evidence="4" key="1">
    <citation type="journal article" date="2018" name="Gigascience">
        <title>Genome assembly of the Pink Ipe (Handroanthus impetiginosus, Bignoniaceae), a highly valued, ecologically keystone Neotropical timber forest tree.</title>
        <authorList>
            <person name="Silva-Junior O.B."/>
            <person name="Grattapaglia D."/>
            <person name="Novaes E."/>
            <person name="Collevatti R.G."/>
        </authorList>
    </citation>
    <scope>NUCLEOTIDE SEQUENCE [LARGE SCALE GENOMIC DNA]</scope>
    <source>
        <strain evidence="4">cv. UFG-1</strain>
    </source>
</reference>